<dbReference type="EMBL" id="JBIAPI010000001">
    <property type="protein sequence ID" value="MFF3221302.1"/>
    <property type="molecule type" value="Genomic_DNA"/>
</dbReference>
<keyword evidence="2" id="KW-1133">Transmembrane helix</keyword>
<feature type="domain" description="Fatty acid hydroxylase" evidence="3">
    <location>
        <begin position="75"/>
        <end position="219"/>
    </location>
</feature>
<keyword evidence="2" id="KW-0472">Membrane</keyword>
<feature type="transmembrane region" description="Helical" evidence="2">
    <location>
        <begin position="47"/>
        <end position="63"/>
    </location>
</feature>
<evidence type="ECO:0000259" key="3">
    <source>
        <dbReference type="Pfam" id="PF04116"/>
    </source>
</evidence>
<protein>
    <submittedName>
        <fullName evidence="4">Sterol desaturase family protein</fullName>
    </submittedName>
</protein>
<evidence type="ECO:0000313" key="5">
    <source>
        <dbReference type="Proteomes" id="UP001601948"/>
    </source>
</evidence>
<feature type="transmembrane region" description="Helical" evidence="2">
    <location>
        <begin position="123"/>
        <end position="148"/>
    </location>
</feature>
<accession>A0ABW6QJY2</accession>
<dbReference type="Pfam" id="PF04116">
    <property type="entry name" value="FA_hydroxylase"/>
    <property type="match status" value="1"/>
</dbReference>
<proteinExistence type="predicted"/>
<evidence type="ECO:0000256" key="1">
    <source>
        <dbReference type="SAM" id="MobiDB-lite"/>
    </source>
</evidence>
<feature type="transmembrane region" description="Helical" evidence="2">
    <location>
        <begin position="75"/>
        <end position="95"/>
    </location>
</feature>
<keyword evidence="2" id="KW-0812">Transmembrane</keyword>
<keyword evidence="5" id="KW-1185">Reference proteome</keyword>
<comment type="caution">
    <text evidence="4">The sequence shown here is derived from an EMBL/GenBank/DDBJ whole genome shotgun (WGS) entry which is preliminary data.</text>
</comment>
<evidence type="ECO:0000313" key="4">
    <source>
        <dbReference type="EMBL" id="MFF3221302.1"/>
    </source>
</evidence>
<dbReference type="RefSeq" id="WP_387712208.1">
    <property type="nucleotide sequence ID" value="NZ_JBIAPI010000001.1"/>
</dbReference>
<name>A0ABW6QJY2_9NOCA</name>
<dbReference type="Proteomes" id="UP001601948">
    <property type="component" value="Unassembled WGS sequence"/>
</dbReference>
<dbReference type="InterPro" id="IPR006694">
    <property type="entry name" value="Fatty_acid_hydroxylase"/>
</dbReference>
<gene>
    <name evidence="4" type="ORF">ACFYV7_00780</name>
</gene>
<evidence type="ECO:0000256" key="2">
    <source>
        <dbReference type="SAM" id="Phobius"/>
    </source>
</evidence>
<organism evidence="4 5">
    <name type="scientific">Nocardia suismassiliense</name>
    <dbReference type="NCBI Taxonomy" id="2077092"/>
    <lineage>
        <taxon>Bacteria</taxon>
        <taxon>Bacillati</taxon>
        <taxon>Actinomycetota</taxon>
        <taxon>Actinomycetes</taxon>
        <taxon>Mycobacteriales</taxon>
        <taxon>Nocardiaceae</taxon>
        <taxon>Nocardia</taxon>
    </lineage>
</organism>
<sequence length="238" mass="27087">MTKPHASEQISVEANARARVRNDERSLRRGLTLDAAFREFLRHPSPWLIGVTLIAAVVGRILVGDWRSTDLLVPAVMLAVFPIFEWIVHVTVLHWRPRQLGPIPIDSELARKHREHHVDPRNIPLIFIPTKTLSVLVVVLLALAAFAFPRLGLGLTFLITITVLGLGYEWTHYLIHTDYKPKGALYRAVWRNHRHHHYKNEHYWFTVTTSGTADRLFGTHPDPATTEVSPTARNLHAG</sequence>
<feature type="region of interest" description="Disordered" evidence="1">
    <location>
        <begin position="219"/>
        <end position="238"/>
    </location>
</feature>
<feature type="transmembrane region" description="Helical" evidence="2">
    <location>
        <begin position="154"/>
        <end position="175"/>
    </location>
</feature>
<reference evidence="4 5" key="1">
    <citation type="submission" date="2024-10" db="EMBL/GenBank/DDBJ databases">
        <title>The Natural Products Discovery Center: Release of the First 8490 Sequenced Strains for Exploring Actinobacteria Biosynthetic Diversity.</title>
        <authorList>
            <person name="Kalkreuter E."/>
            <person name="Kautsar S.A."/>
            <person name="Yang D."/>
            <person name="Bader C.D."/>
            <person name="Teijaro C.N."/>
            <person name="Fluegel L."/>
            <person name="Davis C.M."/>
            <person name="Simpson J.R."/>
            <person name="Lauterbach L."/>
            <person name="Steele A.D."/>
            <person name="Gui C."/>
            <person name="Meng S."/>
            <person name="Li G."/>
            <person name="Viehrig K."/>
            <person name="Ye F."/>
            <person name="Su P."/>
            <person name="Kiefer A.F."/>
            <person name="Nichols A."/>
            <person name="Cepeda A.J."/>
            <person name="Yan W."/>
            <person name="Fan B."/>
            <person name="Jiang Y."/>
            <person name="Adhikari A."/>
            <person name="Zheng C.-J."/>
            <person name="Schuster L."/>
            <person name="Cowan T.M."/>
            <person name="Smanski M.J."/>
            <person name="Chevrette M.G."/>
            <person name="De Carvalho L.P.S."/>
            <person name="Shen B."/>
        </authorList>
    </citation>
    <scope>NUCLEOTIDE SEQUENCE [LARGE SCALE GENOMIC DNA]</scope>
    <source>
        <strain evidence="4 5">NPDC003040</strain>
    </source>
</reference>